<comment type="caution">
    <text evidence="2">The sequence shown here is derived from an EMBL/GenBank/DDBJ whole genome shotgun (WGS) entry which is preliminary data.</text>
</comment>
<evidence type="ECO:0000256" key="1">
    <source>
        <dbReference type="SAM" id="Phobius"/>
    </source>
</evidence>
<evidence type="ECO:0000313" key="3">
    <source>
        <dbReference type="Proteomes" id="UP001642484"/>
    </source>
</evidence>
<organism evidence="2 3">
    <name type="scientific">Durusdinium trenchii</name>
    <dbReference type="NCBI Taxonomy" id="1381693"/>
    <lineage>
        <taxon>Eukaryota</taxon>
        <taxon>Sar</taxon>
        <taxon>Alveolata</taxon>
        <taxon>Dinophyceae</taxon>
        <taxon>Suessiales</taxon>
        <taxon>Symbiodiniaceae</taxon>
        <taxon>Durusdinium</taxon>
    </lineage>
</organism>
<keyword evidence="1" id="KW-1133">Transmembrane helix</keyword>
<feature type="transmembrane region" description="Helical" evidence="1">
    <location>
        <begin position="84"/>
        <end position="101"/>
    </location>
</feature>
<evidence type="ECO:0008006" key="4">
    <source>
        <dbReference type="Google" id="ProtNLM"/>
    </source>
</evidence>
<name>A0ABP0QP57_9DINO</name>
<dbReference type="EMBL" id="CAXAMN010024712">
    <property type="protein sequence ID" value="CAK9089408.1"/>
    <property type="molecule type" value="Genomic_DNA"/>
</dbReference>
<dbReference type="Proteomes" id="UP001642484">
    <property type="component" value="Unassembled WGS sequence"/>
</dbReference>
<keyword evidence="1" id="KW-0472">Membrane</keyword>
<accession>A0ABP0QP57</accession>
<proteinExistence type="predicted"/>
<keyword evidence="3" id="KW-1185">Reference proteome</keyword>
<keyword evidence="1" id="KW-0812">Transmembrane</keyword>
<gene>
    <name evidence="2" type="ORF">CCMP2556_LOCUS43042</name>
</gene>
<feature type="transmembrane region" description="Helical" evidence="1">
    <location>
        <begin position="46"/>
        <end position="64"/>
    </location>
</feature>
<sequence>MRCRPGGLVMIALDCRSYSKMSRGTHGRDWLRPYGNQGYTFVHEGNVLGCRVALFLLVASWRSLVWVLEQPHGSALPDLPRMQFLWSVVQVYTTYFYMGLFKGATPKRHRVWTNVRRLAEALSTRAGYMSRAEQTACTGQTVKK</sequence>
<reference evidence="2 3" key="1">
    <citation type="submission" date="2024-02" db="EMBL/GenBank/DDBJ databases">
        <authorList>
            <person name="Chen Y."/>
            <person name="Shah S."/>
            <person name="Dougan E. K."/>
            <person name="Thang M."/>
            <person name="Chan C."/>
        </authorList>
    </citation>
    <scope>NUCLEOTIDE SEQUENCE [LARGE SCALE GENOMIC DNA]</scope>
</reference>
<evidence type="ECO:0000313" key="2">
    <source>
        <dbReference type="EMBL" id="CAK9089408.1"/>
    </source>
</evidence>
<protein>
    <recommendedName>
        <fullName evidence="4">Very-long-chain 3-oxoacyl-CoA synthase</fullName>
    </recommendedName>
</protein>